<gene>
    <name evidence="9" type="ORF">RI129_002345</name>
</gene>
<comment type="caution">
    <text evidence="9">The sequence shown here is derived from an EMBL/GenBank/DDBJ whole genome shotgun (WGS) entry which is preliminary data.</text>
</comment>
<feature type="domain" description="Trichohyalin-plectin-homology" evidence="8">
    <location>
        <begin position="196"/>
        <end position="503"/>
    </location>
</feature>
<keyword evidence="2 7" id="KW-0175">Coiled coil</keyword>
<feature type="coiled-coil region" evidence="7">
    <location>
        <begin position="473"/>
        <end position="500"/>
    </location>
</feature>
<evidence type="ECO:0000259" key="8">
    <source>
        <dbReference type="Pfam" id="PF13868"/>
    </source>
</evidence>
<keyword evidence="4" id="KW-0966">Cell projection</keyword>
<sequence length="536" mass="65194">MFGKIEVPKPNPRIRPRPVMVDYKLATPTPYSWGHMGRAANTDYKTKLLQYKQRKDADYIRHVEELNMQKSKDTFCTKFDKHAEKRRFQCEIEKRLNLRMQEYEDAIDKRREKLRDLFADEERDYIKETIDYTQRGGESKEEEMKKRSQEIIAKRENERLEIVKEKRLQQYMQRCVDLRGAMSKKSTIESKYGQLQQIRENEARREAEREIDYLWHQMTLKDVAAKREREEQDAIQRYQRDKTNKEVWDIQVHGKELLHEEMERVALEDKMELEKLNQQMKKEEIERLIQKRKKREAFDKEIRDQIETHERFVTERKKEENALDNAFNTLVQLEIEKEKATREDNTAIAKREMAMYRNNVAELERQRTEEDRKFNLMVEEYSKDIQRKQDEAKCRIEAAKRQLHKEVMQGIADQIKYKKMIAEEELKMKRDDNELARYAYEMNGRLAVEMAHQEKMARLQYKDDLLKQIDYKKLLQQREKEEIERQLESGRKEEEKYQKLIEDMCSGNIVDKRKHPFRRVIEQYDCHCPETTLKPQ</sequence>
<evidence type="ECO:0000256" key="3">
    <source>
        <dbReference type="ARBA" id="ARBA00023069"/>
    </source>
</evidence>
<evidence type="ECO:0000313" key="9">
    <source>
        <dbReference type="EMBL" id="KAK5647453.1"/>
    </source>
</evidence>
<dbReference type="GO" id="GO:0005929">
    <property type="term" value="C:cilium"/>
    <property type="evidence" value="ECO:0007669"/>
    <property type="project" value="UniProtKB-SubCell"/>
</dbReference>
<proteinExistence type="inferred from homology"/>
<keyword evidence="3" id="KW-0969">Cilium</keyword>
<accession>A0AAN7ZTB8</accession>
<dbReference type="InterPro" id="IPR043596">
    <property type="entry name" value="CFAP53/TCHP"/>
</dbReference>
<dbReference type="AlphaFoldDB" id="A0AAN7ZTB8"/>
<evidence type="ECO:0000256" key="5">
    <source>
        <dbReference type="ARBA" id="ARBA00033747"/>
    </source>
</evidence>
<feature type="coiled-coil region" evidence="7">
    <location>
        <begin position="93"/>
        <end position="120"/>
    </location>
</feature>
<protein>
    <recommendedName>
        <fullName evidence="6">Cilia- and flagella-associated protein 53</fullName>
    </recommendedName>
</protein>
<reference evidence="9 10" key="1">
    <citation type="journal article" date="2024" name="Insects">
        <title>An Improved Chromosome-Level Genome Assembly of the Firefly Pyrocoelia pectoralis.</title>
        <authorList>
            <person name="Fu X."/>
            <person name="Meyer-Rochow V.B."/>
            <person name="Ballantyne L."/>
            <person name="Zhu X."/>
        </authorList>
    </citation>
    <scope>NUCLEOTIDE SEQUENCE [LARGE SCALE GENOMIC DNA]</scope>
    <source>
        <strain evidence="9">XCY_ONT2</strain>
    </source>
</reference>
<dbReference type="PANTHER" id="PTHR31183">
    <property type="entry name" value="TRICHOPLEIN KERATIN FILAMENT-BINDING PROTEIN FAMILY MEMBER"/>
    <property type="match status" value="1"/>
</dbReference>
<evidence type="ECO:0000256" key="4">
    <source>
        <dbReference type="ARBA" id="ARBA00023273"/>
    </source>
</evidence>
<organism evidence="9 10">
    <name type="scientific">Pyrocoelia pectoralis</name>
    <dbReference type="NCBI Taxonomy" id="417401"/>
    <lineage>
        <taxon>Eukaryota</taxon>
        <taxon>Metazoa</taxon>
        <taxon>Ecdysozoa</taxon>
        <taxon>Arthropoda</taxon>
        <taxon>Hexapoda</taxon>
        <taxon>Insecta</taxon>
        <taxon>Pterygota</taxon>
        <taxon>Neoptera</taxon>
        <taxon>Endopterygota</taxon>
        <taxon>Coleoptera</taxon>
        <taxon>Polyphaga</taxon>
        <taxon>Elateriformia</taxon>
        <taxon>Elateroidea</taxon>
        <taxon>Lampyridae</taxon>
        <taxon>Lampyrinae</taxon>
        <taxon>Pyrocoelia</taxon>
    </lineage>
</organism>
<dbReference type="Proteomes" id="UP001329430">
    <property type="component" value="Chromosome 2"/>
</dbReference>
<feature type="coiled-coil region" evidence="7">
    <location>
        <begin position="259"/>
        <end position="402"/>
    </location>
</feature>
<dbReference type="EMBL" id="JAVRBK010000002">
    <property type="protein sequence ID" value="KAK5647453.1"/>
    <property type="molecule type" value="Genomic_DNA"/>
</dbReference>
<keyword evidence="10" id="KW-1185">Reference proteome</keyword>
<evidence type="ECO:0000256" key="1">
    <source>
        <dbReference type="ARBA" id="ARBA00004138"/>
    </source>
</evidence>
<evidence type="ECO:0000256" key="2">
    <source>
        <dbReference type="ARBA" id="ARBA00023054"/>
    </source>
</evidence>
<evidence type="ECO:0000313" key="10">
    <source>
        <dbReference type="Proteomes" id="UP001329430"/>
    </source>
</evidence>
<evidence type="ECO:0000256" key="7">
    <source>
        <dbReference type="SAM" id="Coils"/>
    </source>
</evidence>
<dbReference type="Pfam" id="PF13868">
    <property type="entry name" value="TPH"/>
    <property type="match status" value="1"/>
</dbReference>
<evidence type="ECO:0000256" key="6">
    <source>
        <dbReference type="ARBA" id="ARBA00033773"/>
    </source>
</evidence>
<name>A0AAN7ZTB8_9COLE</name>
<comment type="similarity">
    <text evidence="5">Belongs to the CFAP53 family.</text>
</comment>
<dbReference type="InterPro" id="IPR043597">
    <property type="entry name" value="TPH_dom"/>
</dbReference>
<comment type="subcellular location">
    <subcellularLocation>
        <location evidence="1">Cell projection</location>
        <location evidence="1">Cilium</location>
    </subcellularLocation>
</comment>
<dbReference type="PANTHER" id="PTHR31183:SF1">
    <property type="entry name" value="CILIA- AND FLAGELLA-ASSOCIATED PROTEIN 53"/>
    <property type="match status" value="1"/>
</dbReference>